<protein>
    <submittedName>
        <fullName evidence="2">Xylose isomerase</fullName>
    </submittedName>
</protein>
<name>I0BFP7_9BACL</name>
<accession>I0BFP7</accession>
<evidence type="ECO:0000313" key="3">
    <source>
        <dbReference type="Proteomes" id="UP000007392"/>
    </source>
</evidence>
<dbReference type="Gene3D" id="3.20.20.150">
    <property type="entry name" value="Divalent-metal-dependent TIM barrel enzymes"/>
    <property type="match status" value="1"/>
</dbReference>
<dbReference type="GO" id="GO:0016853">
    <property type="term" value="F:isomerase activity"/>
    <property type="evidence" value="ECO:0007669"/>
    <property type="project" value="UniProtKB-KW"/>
</dbReference>
<evidence type="ECO:0000259" key="1">
    <source>
        <dbReference type="Pfam" id="PF01261"/>
    </source>
</evidence>
<dbReference type="Proteomes" id="UP000007392">
    <property type="component" value="Chromosome"/>
</dbReference>
<reference evidence="2 3" key="1">
    <citation type="submission" date="2013-06" db="EMBL/GenBank/DDBJ databases">
        <title>Complete genome sequence of Paenibacillus mucilaginosus K02.</title>
        <authorList>
            <person name="Xiao B."/>
            <person name="Sun L."/>
            <person name="Xiao L."/>
            <person name="Lian B."/>
        </authorList>
    </citation>
    <scope>NUCLEOTIDE SEQUENCE [LARGE SCALE GENOMIC DNA]</scope>
    <source>
        <strain evidence="2 3">K02</strain>
    </source>
</reference>
<dbReference type="InterPro" id="IPR013022">
    <property type="entry name" value="Xyl_isomerase-like_TIM-brl"/>
</dbReference>
<proteinExistence type="predicted"/>
<dbReference type="InterPro" id="IPR036237">
    <property type="entry name" value="Xyl_isomerase-like_sf"/>
</dbReference>
<dbReference type="HOGENOM" id="CLU_1007874_0_0_9"/>
<sequence>MLNQPLSRVNDGSKKPPRLDLQQSWWAMIGLGNGDREWSLEEKFENIAKAGLTGILGSLPQPEESERWHQLLEEYGFSFGIHSFPAKRDDLASLLREAKSFGVQYVNSQVMNSFKIGSQAIDLLNELVEEAAAAGIPYFVETHRGRITQDLHRTVDYVHAIPELRLTIDLSHYVLAGEMVDESEQAEPFFDILLNRTSALHARVSNGQQIQVDIGQDAAHPMTTRFMRWWEKGIRNWLQEAQPGDVLPFVAELGPPSYAITMDNYGSEISNRWEQALVLKSLMEEAWHRALRNN</sequence>
<evidence type="ECO:0000313" key="2">
    <source>
        <dbReference type="EMBL" id="AFH61194.1"/>
    </source>
</evidence>
<dbReference type="Pfam" id="PF01261">
    <property type="entry name" value="AP_endonuc_2"/>
    <property type="match status" value="1"/>
</dbReference>
<dbReference type="OrthoDB" id="2555274at2"/>
<gene>
    <name evidence="2" type="ORF">B2K_10750</name>
</gene>
<dbReference type="RefSeq" id="WP_014650259.1">
    <property type="nucleotide sequence ID" value="NC_017672.3"/>
</dbReference>
<keyword evidence="2" id="KW-0413">Isomerase</keyword>
<dbReference type="PATRIC" id="fig|997761.3.peg.2084"/>
<organism evidence="2 3">
    <name type="scientific">Paenibacillus mucilaginosus K02</name>
    <dbReference type="NCBI Taxonomy" id="997761"/>
    <lineage>
        <taxon>Bacteria</taxon>
        <taxon>Bacillati</taxon>
        <taxon>Bacillota</taxon>
        <taxon>Bacilli</taxon>
        <taxon>Bacillales</taxon>
        <taxon>Paenibacillaceae</taxon>
        <taxon>Paenibacillus</taxon>
    </lineage>
</organism>
<dbReference type="KEGG" id="pmw:B2K_10750"/>
<dbReference type="AlphaFoldDB" id="I0BFP7"/>
<dbReference type="EMBL" id="CP003422">
    <property type="protein sequence ID" value="AFH61194.1"/>
    <property type="molecule type" value="Genomic_DNA"/>
</dbReference>
<dbReference type="SUPFAM" id="SSF51658">
    <property type="entry name" value="Xylose isomerase-like"/>
    <property type="match status" value="1"/>
</dbReference>
<feature type="domain" description="Xylose isomerase-like TIM barrel" evidence="1">
    <location>
        <begin position="44"/>
        <end position="202"/>
    </location>
</feature>